<evidence type="ECO:0000313" key="6">
    <source>
        <dbReference type="EMBL" id="KAE9180344.1"/>
    </source>
</evidence>
<feature type="region of interest" description="Disordered" evidence="3">
    <location>
        <begin position="1"/>
        <end position="21"/>
    </location>
</feature>
<sequence>MENNKDPQPNLGPKPNKAKDTLKDTDQCIMLQRSWPNGNSRRGSALYALGRYADAYRAYKNGLSREASDAGLF</sequence>
<dbReference type="PANTHER" id="PTHR22904:SF523">
    <property type="entry name" value="STRESS-INDUCED-PHOSPHOPROTEIN 1"/>
    <property type="match status" value="1"/>
</dbReference>
<dbReference type="EMBL" id="QXGD01002221">
    <property type="protein sequence ID" value="KAE9191757.1"/>
    <property type="molecule type" value="Genomic_DNA"/>
</dbReference>
<protein>
    <submittedName>
        <fullName evidence="5">Uncharacterized protein</fullName>
    </submittedName>
</protein>
<dbReference type="Proteomes" id="UP000460718">
    <property type="component" value="Unassembled WGS sequence"/>
</dbReference>
<evidence type="ECO:0000313" key="4">
    <source>
        <dbReference type="EMBL" id="KAE8980641.1"/>
    </source>
</evidence>
<evidence type="ECO:0000313" key="11">
    <source>
        <dbReference type="Proteomes" id="UP000437068"/>
    </source>
</evidence>
<evidence type="ECO:0000313" key="15">
    <source>
        <dbReference type="Proteomes" id="UP000486351"/>
    </source>
</evidence>
<evidence type="ECO:0000313" key="5">
    <source>
        <dbReference type="EMBL" id="KAE9101436.1"/>
    </source>
</evidence>
<dbReference type="InterPro" id="IPR011990">
    <property type="entry name" value="TPR-like_helical_dom_sf"/>
</dbReference>
<evidence type="ECO:0000256" key="1">
    <source>
        <dbReference type="ARBA" id="ARBA00022737"/>
    </source>
</evidence>
<evidence type="ECO:0000313" key="7">
    <source>
        <dbReference type="EMBL" id="KAE9191757.1"/>
    </source>
</evidence>
<dbReference type="PANTHER" id="PTHR22904">
    <property type="entry name" value="TPR REPEAT CONTAINING PROTEIN"/>
    <property type="match status" value="1"/>
</dbReference>
<evidence type="ECO:0000313" key="13">
    <source>
        <dbReference type="Proteomes" id="UP000440732"/>
    </source>
</evidence>
<evidence type="ECO:0000313" key="10">
    <source>
        <dbReference type="Proteomes" id="UP000433483"/>
    </source>
</evidence>
<keyword evidence="2" id="KW-0802">TPR repeat</keyword>
<organism evidence="5 13">
    <name type="scientific">Phytophthora fragariae</name>
    <dbReference type="NCBI Taxonomy" id="53985"/>
    <lineage>
        <taxon>Eukaryota</taxon>
        <taxon>Sar</taxon>
        <taxon>Stramenopiles</taxon>
        <taxon>Oomycota</taxon>
        <taxon>Peronosporomycetes</taxon>
        <taxon>Peronosporales</taxon>
        <taxon>Peronosporaceae</taxon>
        <taxon>Phytophthora</taxon>
    </lineage>
</organism>
<dbReference type="GO" id="GO:0051879">
    <property type="term" value="F:Hsp90 protein binding"/>
    <property type="evidence" value="ECO:0007669"/>
    <property type="project" value="TreeGrafter"/>
</dbReference>
<dbReference type="EMBL" id="QXGA01002234">
    <property type="protein sequence ID" value="KAE9101436.1"/>
    <property type="molecule type" value="Genomic_DNA"/>
</dbReference>
<gene>
    <name evidence="8" type="ORF">PF001_g22855</name>
    <name evidence="7" type="ORF">PF002_g24405</name>
    <name evidence="6" type="ORF">PF005_g23316</name>
    <name evidence="5" type="ORF">PF006_g22674</name>
    <name evidence="9" type="ORF">PF008_g22510</name>
    <name evidence="4" type="ORF">PF011_g22352</name>
</gene>
<dbReference type="EMBL" id="QXGB01002205">
    <property type="protein sequence ID" value="KAE9180344.1"/>
    <property type="molecule type" value="Genomic_DNA"/>
</dbReference>
<dbReference type="EMBL" id="QXFY01002138">
    <property type="protein sequence ID" value="KAE9302367.1"/>
    <property type="molecule type" value="Genomic_DNA"/>
</dbReference>
<reference evidence="10 11" key="1">
    <citation type="submission" date="2018-08" db="EMBL/GenBank/DDBJ databases">
        <title>Genomic investigation of the strawberry pathogen Phytophthora fragariae indicates pathogenicity is determined by transcriptional variation in three key races.</title>
        <authorList>
            <person name="Adams T.M."/>
            <person name="Armitage A.D."/>
            <person name="Sobczyk M.K."/>
            <person name="Bates H.J."/>
            <person name="Dunwell J.M."/>
            <person name="Nellist C.F."/>
            <person name="Harrison R.J."/>
        </authorList>
    </citation>
    <scope>NUCLEOTIDE SEQUENCE [LARGE SCALE GENOMIC DNA]</scope>
    <source>
        <strain evidence="8 11">A4</strain>
        <strain evidence="7 12">BC-1</strain>
        <strain evidence="6 10">NOV-27</strain>
        <strain evidence="5 13">NOV-5</strain>
        <strain evidence="9 15">NOV-77</strain>
        <strain evidence="4 14">SCRP245</strain>
    </source>
</reference>
<dbReference type="OrthoDB" id="10311527at2759"/>
<evidence type="ECO:0000313" key="12">
    <source>
        <dbReference type="Proteomes" id="UP000440367"/>
    </source>
</evidence>
<evidence type="ECO:0000313" key="14">
    <source>
        <dbReference type="Proteomes" id="UP000460718"/>
    </source>
</evidence>
<comment type="caution">
    <text evidence="5">The sequence shown here is derived from an EMBL/GenBank/DDBJ whole genome shotgun (WGS) entry which is preliminary data.</text>
</comment>
<evidence type="ECO:0000256" key="3">
    <source>
        <dbReference type="SAM" id="MobiDB-lite"/>
    </source>
</evidence>
<dbReference type="SUPFAM" id="SSF48452">
    <property type="entry name" value="TPR-like"/>
    <property type="match status" value="1"/>
</dbReference>
<keyword evidence="1" id="KW-0677">Repeat</keyword>
<dbReference type="Proteomes" id="UP000437068">
    <property type="component" value="Unassembled WGS sequence"/>
</dbReference>
<dbReference type="EMBL" id="QXGE01002261">
    <property type="protein sequence ID" value="KAE9283417.1"/>
    <property type="molecule type" value="Genomic_DNA"/>
</dbReference>
<accession>A0A6A3RR65</accession>
<name>A0A6A3RR65_9STRA</name>
<dbReference type="Proteomes" id="UP000486351">
    <property type="component" value="Unassembled WGS sequence"/>
</dbReference>
<keyword evidence="10" id="KW-1185">Reference proteome</keyword>
<dbReference type="Proteomes" id="UP000440367">
    <property type="component" value="Unassembled WGS sequence"/>
</dbReference>
<dbReference type="EMBL" id="QXFW01002231">
    <property type="protein sequence ID" value="KAE8980641.1"/>
    <property type="molecule type" value="Genomic_DNA"/>
</dbReference>
<proteinExistence type="predicted"/>
<evidence type="ECO:0000313" key="8">
    <source>
        <dbReference type="EMBL" id="KAE9283417.1"/>
    </source>
</evidence>
<dbReference type="AlphaFoldDB" id="A0A6A3RR65"/>
<evidence type="ECO:0000256" key="2">
    <source>
        <dbReference type="ARBA" id="ARBA00022803"/>
    </source>
</evidence>
<dbReference type="Proteomes" id="UP000433483">
    <property type="component" value="Unassembled WGS sequence"/>
</dbReference>
<dbReference type="Gene3D" id="1.25.40.10">
    <property type="entry name" value="Tetratricopeptide repeat domain"/>
    <property type="match status" value="1"/>
</dbReference>
<dbReference type="Proteomes" id="UP000440732">
    <property type="component" value="Unassembled WGS sequence"/>
</dbReference>
<evidence type="ECO:0000313" key="9">
    <source>
        <dbReference type="EMBL" id="KAE9302367.1"/>
    </source>
</evidence>